<dbReference type="GO" id="GO:0016020">
    <property type="term" value="C:membrane"/>
    <property type="evidence" value="ECO:0007669"/>
    <property type="project" value="InterPro"/>
</dbReference>
<dbReference type="InterPro" id="IPR027417">
    <property type="entry name" value="P-loop_NTPase"/>
</dbReference>
<reference evidence="6" key="1">
    <citation type="journal article" date="2013" name="G3 (Bethesda)">
        <title>Comparative genomics of a plant-pathogenic fungus, Pyrenophora tritici-repentis, reveals transduplication and the impact of repeat elements on pathogenicity and population divergence.</title>
        <authorList>
            <person name="Manning V.A."/>
            <person name="Pandelova I."/>
            <person name="Dhillon B."/>
            <person name="Wilhelm L.J."/>
            <person name="Goodwin S.B."/>
            <person name="Berlin A.M."/>
            <person name="Figueroa M."/>
            <person name="Freitag M."/>
            <person name="Hane J.K."/>
            <person name="Henrissat B."/>
            <person name="Holman W.H."/>
            <person name="Kodira C.D."/>
            <person name="Martin J."/>
            <person name="Oliver R.P."/>
            <person name="Robbertse B."/>
            <person name="Schackwitz W."/>
            <person name="Schwartz D.C."/>
            <person name="Spatafora J.W."/>
            <person name="Turgeon B.G."/>
            <person name="Yandava C."/>
            <person name="Young S."/>
            <person name="Zhou S."/>
            <person name="Zeng Q."/>
            <person name="Grigoriev I.V."/>
            <person name="Ma L.-J."/>
            <person name="Ciuffetti L.M."/>
        </authorList>
    </citation>
    <scope>NUCLEOTIDE SEQUENCE [LARGE SCALE GENOMIC DNA]</scope>
    <source>
        <strain evidence="6">Pt-1C-BFP</strain>
    </source>
</reference>
<feature type="region of interest" description="Disordered" evidence="4">
    <location>
        <begin position="92"/>
        <end position="128"/>
    </location>
</feature>
<dbReference type="Proteomes" id="UP000001471">
    <property type="component" value="Unassembled WGS sequence"/>
</dbReference>
<dbReference type="AlphaFoldDB" id="B2VQR4"/>
<accession>B2VQR4</accession>
<protein>
    <submittedName>
        <fullName evidence="5">Uncharacterized protein</fullName>
    </submittedName>
</protein>
<evidence type="ECO:0000313" key="5">
    <source>
        <dbReference type="EMBL" id="EDU39961.1"/>
    </source>
</evidence>
<organism evidence="5 6">
    <name type="scientific">Pyrenophora tritici-repentis (strain Pt-1C-BFP)</name>
    <name type="common">Wheat tan spot fungus</name>
    <name type="synonym">Drechslera tritici-repentis</name>
    <dbReference type="NCBI Taxonomy" id="426418"/>
    <lineage>
        <taxon>Eukaryota</taxon>
        <taxon>Fungi</taxon>
        <taxon>Dikarya</taxon>
        <taxon>Ascomycota</taxon>
        <taxon>Pezizomycotina</taxon>
        <taxon>Dothideomycetes</taxon>
        <taxon>Pleosporomycetidae</taxon>
        <taxon>Pleosporales</taxon>
        <taxon>Pleosporineae</taxon>
        <taxon>Pleosporaceae</taxon>
        <taxon>Pyrenophora</taxon>
    </lineage>
</organism>
<keyword evidence="3" id="KW-0472">Membrane</keyword>
<evidence type="ECO:0000313" key="6">
    <source>
        <dbReference type="Proteomes" id="UP000001471"/>
    </source>
</evidence>
<evidence type="ECO:0000256" key="4">
    <source>
        <dbReference type="SAM" id="MobiDB-lite"/>
    </source>
</evidence>
<feature type="compositionally biased region" description="Basic and acidic residues" evidence="4">
    <location>
        <begin position="95"/>
        <end position="109"/>
    </location>
</feature>
<dbReference type="InParanoid" id="B2VQR4"/>
<dbReference type="Gene3D" id="1.20.1560.10">
    <property type="entry name" value="ABC transporter type 1, transmembrane domain"/>
    <property type="match status" value="1"/>
</dbReference>
<sequence>MSSFTIRWHRQRGKHEAVTSCSRTLSLVNVVIIDFCGLRGLTVEEAHHFRTIHDSGLIIVLGAGSIAESGTQERVVDRVGLYSKRSAHETLFTSEDEKMQKPEFSKYETDDSADSNASDTSSAPSRAS</sequence>
<keyword evidence="2" id="KW-1133">Transmembrane helix</keyword>
<dbReference type="EMBL" id="DS231615">
    <property type="protein sequence ID" value="EDU39961.1"/>
    <property type="molecule type" value="Genomic_DNA"/>
</dbReference>
<evidence type="ECO:0000256" key="3">
    <source>
        <dbReference type="ARBA" id="ARBA00023136"/>
    </source>
</evidence>
<proteinExistence type="predicted"/>
<evidence type="ECO:0000256" key="2">
    <source>
        <dbReference type="ARBA" id="ARBA00022989"/>
    </source>
</evidence>
<dbReference type="HOGENOM" id="CLU_1960701_0_0_1"/>
<gene>
    <name evidence="5" type="ORF">PTRG_00523</name>
</gene>
<evidence type="ECO:0000256" key="1">
    <source>
        <dbReference type="ARBA" id="ARBA00022692"/>
    </source>
</evidence>
<name>B2VQR4_PYRTR</name>
<feature type="compositionally biased region" description="Low complexity" evidence="4">
    <location>
        <begin position="114"/>
        <end position="128"/>
    </location>
</feature>
<dbReference type="InterPro" id="IPR036640">
    <property type="entry name" value="ABC1_TM_sf"/>
</dbReference>
<dbReference type="GO" id="GO:0005524">
    <property type="term" value="F:ATP binding"/>
    <property type="evidence" value="ECO:0007669"/>
    <property type="project" value="InterPro"/>
</dbReference>
<keyword evidence="1" id="KW-0812">Transmembrane</keyword>
<dbReference type="Gene3D" id="3.40.50.300">
    <property type="entry name" value="P-loop containing nucleotide triphosphate hydrolases"/>
    <property type="match status" value="1"/>
</dbReference>